<name>A0ABR8PXF7_9CLOT</name>
<dbReference type="InterPro" id="IPR013094">
    <property type="entry name" value="AB_hydrolase_3"/>
</dbReference>
<accession>A0ABR8PXF7</accession>
<evidence type="ECO:0000259" key="2">
    <source>
        <dbReference type="Pfam" id="PF07859"/>
    </source>
</evidence>
<dbReference type="GO" id="GO:0016787">
    <property type="term" value="F:hydrolase activity"/>
    <property type="evidence" value="ECO:0007669"/>
    <property type="project" value="UniProtKB-KW"/>
</dbReference>
<feature type="domain" description="Alpha/beta hydrolase fold-3" evidence="2">
    <location>
        <begin position="83"/>
        <end position="289"/>
    </location>
</feature>
<sequence>MKIKSTMIDKDLRTYGRMIKIVNNLCNNNLSLRLMYKLGKKIKLKMNDDSMEFIEKKISRKDGSMMRVCIFKSKTKKENLPGVLWLHGGGYAIGTPYQSKLYAKEFMKVRDCIVVVPDYRLSIEAPYPAALEDSYETLLWMKDHAKKLGINENQLMVGGDSAGGGLTAALTLYARDKKEVNIAFQMPLYPMIDDRMITESARDNNAPVWNSKSNYNGWKLYLGNLFGSPNVPCYAAAAREKDYSNLPPTVTFVGDLEPFRDETIQYVENLKKAGVEVQFKMYKGCFHGFDQMCPNAEVSQKSFTFLTNSFIYAVDHYYAEQE</sequence>
<proteinExistence type="predicted"/>
<comment type="caution">
    <text evidence="3">The sequence shown here is derived from an EMBL/GenBank/DDBJ whole genome shotgun (WGS) entry which is preliminary data.</text>
</comment>
<dbReference type="InterPro" id="IPR029058">
    <property type="entry name" value="AB_hydrolase_fold"/>
</dbReference>
<dbReference type="Gene3D" id="3.40.50.1820">
    <property type="entry name" value="alpha/beta hydrolase"/>
    <property type="match status" value="1"/>
</dbReference>
<keyword evidence="1 3" id="KW-0378">Hydrolase</keyword>
<dbReference type="Proteomes" id="UP000627781">
    <property type="component" value="Unassembled WGS sequence"/>
</dbReference>
<organism evidence="3 4">
    <name type="scientific">Clostridium cibarium</name>
    <dbReference type="NCBI Taxonomy" id="2762247"/>
    <lineage>
        <taxon>Bacteria</taxon>
        <taxon>Bacillati</taxon>
        <taxon>Bacillota</taxon>
        <taxon>Clostridia</taxon>
        <taxon>Eubacteriales</taxon>
        <taxon>Clostridiaceae</taxon>
        <taxon>Clostridium</taxon>
    </lineage>
</organism>
<keyword evidence="4" id="KW-1185">Reference proteome</keyword>
<dbReference type="Pfam" id="PF07859">
    <property type="entry name" value="Abhydrolase_3"/>
    <property type="match status" value="1"/>
</dbReference>
<protein>
    <submittedName>
        <fullName evidence="3">Alpha/beta hydrolase</fullName>
    </submittedName>
</protein>
<evidence type="ECO:0000313" key="4">
    <source>
        <dbReference type="Proteomes" id="UP000627781"/>
    </source>
</evidence>
<dbReference type="RefSeq" id="WP_191769763.1">
    <property type="nucleotide sequence ID" value="NZ_JACSRA010000030.1"/>
</dbReference>
<dbReference type="SUPFAM" id="SSF53474">
    <property type="entry name" value="alpha/beta-Hydrolases"/>
    <property type="match status" value="1"/>
</dbReference>
<evidence type="ECO:0000313" key="3">
    <source>
        <dbReference type="EMBL" id="MBD7912861.1"/>
    </source>
</evidence>
<gene>
    <name evidence="3" type="ORF">H9661_16035</name>
</gene>
<dbReference type="EMBL" id="JACSRA010000030">
    <property type="protein sequence ID" value="MBD7912861.1"/>
    <property type="molecule type" value="Genomic_DNA"/>
</dbReference>
<reference evidence="3 4" key="1">
    <citation type="submission" date="2020-08" db="EMBL/GenBank/DDBJ databases">
        <title>A Genomic Blueprint of the Chicken Gut Microbiome.</title>
        <authorList>
            <person name="Gilroy R."/>
            <person name="Ravi A."/>
            <person name="Getino M."/>
            <person name="Pursley I."/>
            <person name="Horton D.L."/>
            <person name="Alikhan N.-F."/>
            <person name="Baker D."/>
            <person name="Gharbi K."/>
            <person name="Hall N."/>
            <person name="Watson M."/>
            <person name="Adriaenssens E.M."/>
            <person name="Foster-Nyarko E."/>
            <person name="Jarju S."/>
            <person name="Secka A."/>
            <person name="Antonio M."/>
            <person name="Oren A."/>
            <person name="Chaudhuri R."/>
            <person name="La Ragione R.M."/>
            <person name="Hildebrand F."/>
            <person name="Pallen M.J."/>
        </authorList>
    </citation>
    <scope>NUCLEOTIDE SEQUENCE [LARGE SCALE GENOMIC DNA]</scope>
    <source>
        <strain evidence="3 4">Sa3CVN1</strain>
    </source>
</reference>
<dbReference type="InterPro" id="IPR050300">
    <property type="entry name" value="GDXG_lipolytic_enzyme"/>
</dbReference>
<evidence type="ECO:0000256" key="1">
    <source>
        <dbReference type="ARBA" id="ARBA00022801"/>
    </source>
</evidence>
<dbReference type="PANTHER" id="PTHR48081">
    <property type="entry name" value="AB HYDROLASE SUPERFAMILY PROTEIN C4A8.06C"/>
    <property type="match status" value="1"/>
</dbReference>
<dbReference type="PANTHER" id="PTHR48081:SF8">
    <property type="entry name" value="ALPHA_BETA HYDROLASE FOLD-3 DOMAIN-CONTAINING PROTEIN-RELATED"/>
    <property type="match status" value="1"/>
</dbReference>